<dbReference type="PANTHER" id="PTHR43409:SF16">
    <property type="entry name" value="SLR0320 PROTEIN"/>
    <property type="match status" value="1"/>
</dbReference>
<keyword evidence="2" id="KW-0949">S-adenosyl-L-methionine</keyword>
<keyword evidence="8" id="KW-0808">Transferase</keyword>
<dbReference type="AlphaFoldDB" id="A0A174BGR4"/>
<evidence type="ECO:0000313" key="9">
    <source>
        <dbReference type="Proteomes" id="UP000095546"/>
    </source>
</evidence>
<keyword evidence="5" id="KW-0411">Iron-sulfur</keyword>
<dbReference type="SUPFAM" id="SSF52242">
    <property type="entry name" value="Cobalamin (vitamin B12)-binding domain"/>
    <property type="match status" value="1"/>
</dbReference>
<dbReference type="Gene3D" id="3.40.50.280">
    <property type="entry name" value="Cobalamin-binding domain"/>
    <property type="match status" value="1"/>
</dbReference>
<dbReference type="GO" id="GO:0031419">
    <property type="term" value="F:cobalamin binding"/>
    <property type="evidence" value="ECO:0007669"/>
    <property type="project" value="InterPro"/>
</dbReference>
<evidence type="ECO:0000256" key="2">
    <source>
        <dbReference type="ARBA" id="ARBA00022691"/>
    </source>
</evidence>
<dbReference type="Pfam" id="PF13311">
    <property type="entry name" value="DUF4080"/>
    <property type="match status" value="1"/>
</dbReference>
<gene>
    <name evidence="8" type="primary">miaB_3</name>
    <name evidence="8" type="ORF">ERS852385_01857</name>
</gene>
<protein>
    <submittedName>
        <fullName evidence="8">(Dimethylallyl)adenosine tRNA methylthiotransferase MiaB</fullName>
        <ecNumber evidence="8">2.-.-.-</ecNumber>
    </submittedName>
</protein>
<dbReference type="InterPro" id="IPR023404">
    <property type="entry name" value="rSAM_horseshoe"/>
</dbReference>
<dbReference type="Pfam" id="PF02310">
    <property type="entry name" value="B12-binding"/>
    <property type="match status" value="1"/>
</dbReference>
<dbReference type="Proteomes" id="UP000095546">
    <property type="component" value="Unassembled WGS sequence"/>
</dbReference>
<dbReference type="EMBL" id="CYYU01000018">
    <property type="protein sequence ID" value="CUN98828.1"/>
    <property type="molecule type" value="Genomic_DNA"/>
</dbReference>
<dbReference type="InterPro" id="IPR034466">
    <property type="entry name" value="Methyltransferase_Class_B"/>
</dbReference>
<keyword evidence="9" id="KW-1185">Reference proteome</keyword>
<accession>A0A174BGR4</accession>
<proteinExistence type="predicted"/>
<keyword evidence="4" id="KW-0408">Iron</keyword>
<dbReference type="GO" id="GO:0046872">
    <property type="term" value="F:metal ion binding"/>
    <property type="evidence" value="ECO:0007669"/>
    <property type="project" value="UniProtKB-KW"/>
</dbReference>
<evidence type="ECO:0000256" key="4">
    <source>
        <dbReference type="ARBA" id="ARBA00023004"/>
    </source>
</evidence>
<dbReference type="GO" id="GO:0016740">
    <property type="term" value="F:transferase activity"/>
    <property type="evidence" value="ECO:0007669"/>
    <property type="project" value="UniProtKB-KW"/>
</dbReference>
<evidence type="ECO:0000256" key="3">
    <source>
        <dbReference type="ARBA" id="ARBA00022723"/>
    </source>
</evidence>
<comment type="cofactor">
    <cofactor evidence="1">
        <name>[4Fe-4S] cluster</name>
        <dbReference type="ChEBI" id="CHEBI:49883"/>
    </cofactor>
</comment>
<dbReference type="PROSITE" id="PS51332">
    <property type="entry name" value="B12_BINDING"/>
    <property type="match status" value="1"/>
</dbReference>
<sequence length="597" mass="68688">MDIVKNGEWKERGQEGILWLAINAKYSHTSLAVRYLRECVPGSEILELTINHQLLAALGEIYERRPRVLGIACYIWNIEMVKDLLRLLPAALPDTIIVCGGPEVSYDTAAFFREFPMVDFVVRGEGEEAVVQLIERLRAVKLDKARAAEVSRLVSLPGVAMRREDGSIDESTAVTVADFSQVPFAYREAEMEPIKERILYYETSRGCPFSCAYCLSCATAGVRFLPLARVFGELDFFVRHDVRQVKFVDRTFNAKKSHFLPILQYILALPQTVRTNFHFEVAIDYLDEDVLETLAQMPRGRVQLEIGIQSTNEKTLQAVSRCNHWEQIAAHIRRILSFHNMHLHVDLIIGLPGEGMDSFARSFNDVYELHADMLQLGFLKFLKGASMMQLVEPYRYAYMAMAPYEVLRSDALTYGEIRWFHSFEDVFETYYNAGRCRHTADFLIKAQEHGDAFAFWKRFTDWWENHGYHKVGHATKDLYGLLRDFAGDAYGTAAVLLDNLLRFDALMADGGRIRPVYLDWDMEKHQDKTAPFWRSERPRAYLPGFVFENWRAVRGRYHIEFFACDVRKAAEGIAEPRETVLLFDFTGPDVTCQEIVL</sequence>
<feature type="domain" description="Radical SAM core" evidence="7">
    <location>
        <begin position="193"/>
        <end position="424"/>
    </location>
</feature>
<dbReference type="GO" id="GO:0051539">
    <property type="term" value="F:4 iron, 4 sulfur cluster binding"/>
    <property type="evidence" value="ECO:0007669"/>
    <property type="project" value="UniProtKB-KW"/>
</dbReference>
<dbReference type="SFLD" id="SFLDS00029">
    <property type="entry name" value="Radical_SAM"/>
    <property type="match status" value="1"/>
</dbReference>
<dbReference type="InterPro" id="IPR058240">
    <property type="entry name" value="rSAM_sf"/>
</dbReference>
<organism evidence="8 9">
    <name type="scientific">Mitsuokella jalaludinii</name>
    <dbReference type="NCBI Taxonomy" id="187979"/>
    <lineage>
        <taxon>Bacteria</taxon>
        <taxon>Bacillati</taxon>
        <taxon>Bacillota</taxon>
        <taxon>Negativicutes</taxon>
        <taxon>Selenomonadales</taxon>
        <taxon>Selenomonadaceae</taxon>
        <taxon>Mitsuokella</taxon>
    </lineage>
</organism>
<keyword evidence="3" id="KW-0479">Metal-binding</keyword>
<name>A0A174BGR4_9FIRM</name>
<dbReference type="InterPro" id="IPR025288">
    <property type="entry name" value="DUF4080"/>
</dbReference>
<dbReference type="InterPro" id="IPR007197">
    <property type="entry name" value="rSAM"/>
</dbReference>
<dbReference type="InterPro" id="IPR036724">
    <property type="entry name" value="Cobalamin-bd_sf"/>
</dbReference>
<dbReference type="PANTHER" id="PTHR43409">
    <property type="entry name" value="ANAEROBIC MAGNESIUM-PROTOPORPHYRIN IX MONOMETHYL ESTER CYCLASE-RELATED"/>
    <property type="match status" value="1"/>
</dbReference>
<dbReference type="InterPro" id="IPR051198">
    <property type="entry name" value="BchE-like"/>
</dbReference>
<dbReference type="PROSITE" id="PS51918">
    <property type="entry name" value="RADICAL_SAM"/>
    <property type="match status" value="1"/>
</dbReference>
<dbReference type="Pfam" id="PF04055">
    <property type="entry name" value="Radical_SAM"/>
    <property type="match status" value="1"/>
</dbReference>
<dbReference type="Gene3D" id="3.80.30.20">
    <property type="entry name" value="tm_1862 like domain"/>
    <property type="match status" value="1"/>
</dbReference>
<dbReference type="SFLD" id="SFLDG01123">
    <property type="entry name" value="methyltransferase_(Class_B)"/>
    <property type="match status" value="1"/>
</dbReference>
<dbReference type="SFLD" id="SFLDG01082">
    <property type="entry name" value="B12-binding_domain_containing"/>
    <property type="match status" value="1"/>
</dbReference>
<evidence type="ECO:0000259" key="7">
    <source>
        <dbReference type="PROSITE" id="PS51918"/>
    </source>
</evidence>
<evidence type="ECO:0000256" key="5">
    <source>
        <dbReference type="ARBA" id="ARBA00023014"/>
    </source>
</evidence>
<dbReference type="eggNOG" id="COG1032">
    <property type="taxonomic scope" value="Bacteria"/>
</dbReference>
<evidence type="ECO:0000313" key="8">
    <source>
        <dbReference type="EMBL" id="CUN98828.1"/>
    </source>
</evidence>
<evidence type="ECO:0000256" key="1">
    <source>
        <dbReference type="ARBA" id="ARBA00001966"/>
    </source>
</evidence>
<reference evidence="8 9" key="1">
    <citation type="submission" date="2015-09" db="EMBL/GenBank/DDBJ databases">
        <authorList>
            <consortium name="Pathogen Informatics"/>
        </authorList>
    </citation>
    <scope>NUCLEOTIDE SEQUENCE [LARGE SCALE GENOMIC DNA]</scope>
    <source>
        <strain evidence="8 9">2789STDY5608828</strain>
    </source>
</reference>
<dbReference type="SMART" id="SM00729">
    <property type="entry name" value="Elp3"/>
    <property type="match status" value="1"/>
</dbReference>
<dbReference type="GO" id="GO:0005829">
    <property type="term" value="C:cytosol"/>
    <property type="evidence" value="ECO:0007669"/>
    <property type="project" value="TreeGrafter"/>
</dbReference>
<feature type="domain" description="B12-binding" evidence="6">
    <location>
        <begin position="1"/>
        <end position="144"/>
    </location>
</feature>
<dbReference type="InterPro" id="IPR006158">
    <property type="entry name" value="Cobalamin-bd"/>
</dbReference>
<dbReference type="SUPFAM" id="SSF102114">
    <property type="entry name" value="Radical SAM enzymes"/>
    <property type="match status" value="1"/>
</dbReference>
<dbReference type="InterPro" id="IPR006638">
    <property type="entry name" value="Elp3/MiaA/NifB-like_rSAM"/>
</dbReference>
<evidence type="ECO:0000259" key="6">
    <source>
        <dbReference type="PROSITE" id="PS51332"/>
    </source>
</evidence>
<dbReference type="EC" id="2.-.-.-" evidence="8"/>
<dbReference type="STRING" id="187979.ERS852385_01857"/>